<organism evidence="2 3">
    <name type="scientific">Marasmius crinis-equi</name>
    <dbReference type="NCBI Taxonomy" id="585013"/>
    <lineage>
        <taxon>Eukaryota</taxon>
        <taxon>Fungi</taxon>
        <taxon>Dikarya</taxon>
        <taxon>Basidiomycota</taxon>
        <taxon>Agaricomycotina</taxon>
        <taxon>Agaricomycetes</taxon>
        <taxon>Agaricomycetidae</taxon>
        <taxon>Agaricales</taxon>
        <taxon>Marasmiineae</taxon>
        <taxon>Marasmiaceae</taxon>
        <taxon>Marasmius</taxon>
    </lineage>
</organism>
<proteinExistence type="predicted"/>
<gene>
    <name evidence="2" type="ORF">V5O48_006991</name>
</gene>
<protein>
    <submittedName>
        <fullName evidence="2">Uncharacterized protein</fullName>
    </submittedName>
</protein>
<accession>A0ABR3FHX2</accession>
<dbReference type="EMBL" id="JBAHYK010000347">
    <property type="protein sequence ID" value="KAL0574975.1"/>
    <property type="molecule type" value="Genomic_DNA"/>
</dbReference>
<name>A0ABR3FHX2_9AGAR</name>
<keyword evidence="3" id="KW-1185">Reference proteome</keyword>
<evidence type="ECO:0000313" key="2">
    <source>
        <dbReference type="EMBL" id="KAL0574975.1"/>
    </source>
</evidence>
<feature type="region of interest" description="Disordered" evidence="1">
    <location>
        <begin position="1"/>
        <end position="21"/>
    </location>
</feature>
<feature type="compositionally biased region" description="Polar residues" evidence="1">
    <location>
        <begin position="52"/>
        <end position="62"/>
    </location>
</feature>
<reference evidence="2 3" key="1">
    <citation type="submission" date="2024-02" db="EMBL/GenBank/DDBJ databases">
        <title>A draft genome for the cacao thread blight pathogen Marasmius crinis-equi.</title>
        <authorList>
            <person name="Cohen S.P."/>
            <person name="Baruah I.K."/>
            <person name="Amoako-Attah I."/>
            <person name="Bukari Y."/>
            <person name="Meinhardt L.W."/>
            <person name="Bailey B.A."/>
        </authorList>
    </citation>
    <scope>NUCLEOTIDE SEQUENCE [LARGE SCALE GENOMIC DNA]</scope>
    <source>
        <strain evidence="2 3">GH-76</strain>
    </source>
</reference>
<evidence type="ECO:0000313" key="3">
    <source>
        <dbReference type="Proteomes" id="UP001465976"/>
    </source>
</evidence>
<sequence length="86" mass="9629">MSRTSYNQPNRHENDPLNLIRHQQQDALAHLLQQDAVNPDANVNKPAHLSNTQLNMLASPSTAGDRADRDSTERAWAGQMGNQEKK</sequence>
<comment type="caution">
    <text evidence="2">The sequence shown here is derived from an EMBL/GenBank/DDBJ whole genome shotgun (WGS) entry which is preliminary data.</text>
</comment>
<evidence type="ECO:0000256" key="1">
    <source>
        <dbReference type="SAM" id="MobiDB-lite"/>
    </source>
</evidence>
<feature type="region of interest" description="Disordered" evidence="1">
    <location>
        <begin position="52"/>
        <end position="86"/>
    </location>
</feature>
<dbReference type="Proteomes" id="UP001465976">
    <property type="component" value="Unassembled WGS sequence"/>
</dbReference>